<dbReference type="EMBL" id="ML143395">
    <property type="protein sequence ID" value="TBU32234.1"/>
    <property type="molecule type" value="Genomic_DNA"/>
</dbReference>
<proteinExistence type="predicted"/>
<dbReference type="Proteomes" id="UP000292957">
    <property type="component" value="Unassembled WGS sequence"/>
</dbReference>
<organism evidence="2">
    <name type="scientific">Dichomitus squalens</name>
    <dbReference type="NCBI Taxonomy" id="114155"/>
    <lineage>
        <taxon>Eukaryota</taxon>
        <taxon>Fungi</taxon>
        <taxon>Dikarya</taxon>
        <taxon>Basidiomycota</taxon>
        <taxon>Agaricomycotina</taxon>
        <taxon>Agaricomycetes</taxon>
        <taxon>Polyporales</taxon>
        <taxon>Polyporaceae</taxon>
        <taxon>Dichomitus</taxon>
    </lineage>
</organism>
<dbReference type="AlphaFoldDB" id="A0A4Q9MW17"/>
<evidence type="ECO:0000313" key="2">
    <source>
        <dbReference type="EMBL" id="TBU32234.1"/>
    </source>
</evidence>
<name>A0A4Q9MW17_9APHY</name>
<sequence length="80" mass="8949">MSQGDAHPFRQPRDEESRKAGRDNGDEGSGWRGRPRHRPSIFPMPDNSSRPDTHAWELCLYSVGADNPYGTRRGSVGHST</sequence>
<evidence type="ECO:0000256" key="1">
    <source>
        <dbReference type="SAM" id="MobiDB-lite"/>
    </source>
</evidence>
<gene>
    <name evidence="2" type="ORF">BD311DRAFT_750619</name>
</gene>
<feature type="region of interest" description="Disordered" evidence="1">
    <location>
        <begin position="1"/>
        <end position="52"/>
    </location>
</feature>
<accession>A0A4Q9MW17</accession>
<protein>
    <submittedName>
        <fullName evidence="2">Uncharacterized protein</fullName>
    </submittedName>
</protein>
<feature type="compositionally biased region" description="Basic and acidic residues" evidence="1">
    <location>
        <begin position="7"/>
        <end position="25"/>
    </location>
</feature>
<reference evidence="2" key="1">
    <citation type="submission" date="2019-01" db="EMBL/GenBank/DDBJ databases">
        <title>Draft genome sequences of three monokaryotic isolates of the white-rot basidiomycete fungus Dichomitus squalens.</title>
        <authorList>
            <consortium name="DOE Joint Genome Institute"/>
            <person name="Lopez S.C."/>
            <person name="Andreopoulos B."/>
            <person name="Pangilinan J."/>
            <person name="Lipzen A."/>
            <person name="Riley R."/>
            <person name="Ahrendt S."/>
            <person name="Ng V."/>
            <person name="Barry K."/>
            <person name="Daum C."/>
            <person name="Grigoriev I.V."/>
            <person name="Hilden K.S."/>
            <person name="Makela M.R."/>
            <person name="de Vries R.P."/>
        </authorList>
    </citation>
    <scope>NUCLEOTIDE SEQUENCE [LARGE SCALE GENOMIC DNA]</scope>
    <source>
        <strain evidence="2">OM18370.1</strain>
    </source>
</reference>